<protein>
    <recommendedName>
        <fullName evidence="7">Cyclic nucleotide-binding domain-containing protein</fullName>
    </recommendedName>
</protein>
<evidence type="ECO:0000256" key="3">
    <source>
        <dbReference type="ARBA" id="ARBA00022692"/>
    </source>
</evidence>
<dbReference type="PANTHER" id="PTHR30566:SF5">
    <property type="entry name" value="MECHANOSENSITIVE ION CHANNEL PROTEIN 1, MITOCHONDRIAL-RELATED"/>
    <property type="match status" value="1"/>
</dbReference>
<dbReference type="InterPro" id="IPR011014">
    <property type="entry name" value="MscS_channel_TM-2"/>
</dbReference>
<dbReference type="InterPro" id="IPR014710">
    <property type="entry name" value="RmlC-like_jellyroll"/>
</dbReference>
<dbReference type="InterPro" id="IPR006685">
    <property type="entry name" value="MscS_channel_2nd"/>
</dbReference>
<evidence type="ECO:0000256" key="1">
    <source>
        <dbReference type="ARBA" id="ARBA00004141"/>
    </source>
</evidence>
<dbReference type="SUPFAM" id="SSF82861">
    <property type="entry name" value="Mechanosensitive channel protein MscS (YggB), transmembrane region"/>
    <property type="match status" value="1"/>
</dbReference>
<dbReference type="Gene3D" id="2.60.120.10">
    <property type="entry name" value="Jelly Rolls"/>
    <property type="match status" value="1"/>
</dbReference>
<dbReference type="Gene3D" id="2.30.30.60">
    <property type="match status" value="1"/>
</dbReference>
<evidence type="ECO:0000259" key="7">
    <source>
        <dbReference type="PROSITE" id="PS50042"/>
    </source>
</evidence>
<comment type="subcellular location">
    <subcellularLocation>
        <location evidence="1">Membrane</location>
        <topology evidence="1">Multi-pass membrane protein</topology>
    </subcellularLocation>
</comment>
<keyword evidence="4 6" id="KW-1133">Transmembrane helix</keyword>
<evidence type="ECO:0000256" key="4">
    <source>
        <dbReference type="ARBA" id="ARBA00022989"/>
    </source>
</evidence>
<evidence type="ECO:0000256" key="5">
    <source>
        <dbReference type="ARBA" id="ARBA00023136"/>
    </source>
</evidence>
<keyword evidence="5 6" id="KW-0472">Membrane</keyword>
<accession>A0A6S7BQU0</accession>
<proteinExistence type="inferred from homology"/>
<evidence type="ECO:0000313" key="9">
    <source>
        <dbReference type="Proteomes" id="UP000494365"/>
    </source>
</evidence>
<evidence type="ECO:0000313" key="8">
    <source>
        <dbReference type="EMBL" id="CAB3809851.1"/>
    </source>
</evidence>
<dbReference type="Gene3D" id="1.10.287.1260">
    <property type="match status" value="1"/>
</dbReference>
<dbReference type="SUPFAM" id="SSF51206">
    <property type="entry name" value="cAMP-binding domain-like"/>
    <property type="match status" value="1"/>
</dbReference>
<dbReference type="InterPro" id="IPR000595">
    <property type="entry name" value="cNMP-bd_dom"/>
</dbReference>
<gene>
    <name evidence="8" type="ORF">LMG28614_07152</name>
</gene>
<dbReference type="PROSITE" id="PS50042">
    <property type="entry name" value="CNMP_BINDING_3"/>
    <property type="match status" value="1"/>
</dbReference>
<dbReference type="SUPFAM" id="SSF50182">
    <property type="entry name" value="Sm-like ribonucleoproteins"/>
    <property type="match status" value="1"/>
</dbReference>
<dbReference type="CDD" id="cd00038">
    <property type="entry name" value="CAP_ED"/>
    <property type="match status" value="1"/>
</dbReference>
<organism evidence="8 9">
    <name type="scientific">Paraburkholderia ultramafica</name>
    <dbReference type="NCBI Taxonomy" id="1544867"/>
    <lineage>
        <taxon>Bacteria</taxon>
        <taxon>Pseudomonadati</taxon>
        <taxon>Pseudomonadota</taxon>
        <taxon>Betaproteobacteria</taxon>
        <taxon>Burkholderiales</taxon>
        <taxon>Burkholderiaceae</taxon>
        <taxon>Paraburkholderia</taxon>
    </lineage>
</organism>
<dbReference type="SMART" id="SM00100">
    <property type="entry name" value="cNMP"/>
    <property type="match status" value="1"/>
</dbReference>
<dbReference type="InterPro" id="IPR010920">
    <property type="entry name" value="LSM_dom_sf"/>
</dbReference>
<dbReference type="InterPro" id="IPR023408">
    <property type="entry name" value="MscS_beta-dom_sf"/>
</dbReference>
<dbReference type="RefSeq" id="WP_175153957.1">
    <property type="nucleotide sequence ID" value="NZ_CADIKK010000086.1"/>
</dbReference>
<dbReference type="GO" id="GO:0008381">
    <property type="term" value="F:mechanosensitive monoatomic ion channel activity"/>
    <property type="evidence" value="ECO:0007669"/>
    <property type="project" value="UniProtKB-ARBA"/>
</dbReference>
<feature type="transmembrane region" description="Helical" evidence="6">
    <location>
        <begin position="56"/>
        <end position="75"/>
    </location>
</feature>
<dbReference type="AlphaFoldDB" id="A0A6S7BQU0"/>
<keyword evidence="9" id="KW-1185">Reference proteome</keyword>
<dbReference type="Pfam" id="PF00027">
    <property type="entry name" value="cNMP_binding"/>
    <property type="match status" value="1"/>
</dbReference>
<sequence>MAIAMPLLSRRPAVDMHVALALDATHFQVNDSLHSLGAGIGGVVTMTDLPELSDPLAIAAFAAACFVVISGIPALRVPFLRTVIRLAAFCLFTIMLLRAGLLPSRPVPSSASLFVHGTGQLLIALWWFGGASVLIGLLRASRRVTNNPARQRLIHDIVATVIYIVATLEVCSNVFGLPVGTLLATSGAIAIVVGLALQSTLGDVFSGLVLNLTRPYTIGDWIVLDATLEGRVVEMHWRATHIMTLERNVAVVPNSVIAKTRFINTSQPAEMRGANVRIQLRPDIRPQFVITALTRAVQGCIQIAPEPPARITIRTSTVDHVEYEVYYFTRERGSEGQVSTRFLDIAYQHLASLRVPRTPVGLLAASDGTGGLAPPQDLLGMFDDLTPIERDRLADHAERHVVESHTTLLEVGEQPGGVYIVESGVLSMQAEEHTTFREIGRLNPGDHWGDVGATGDGVAVVRLVALCASSVWFLASEQIRAIVPAAQAISSTRPATLEPERIDDGVGLLAGPGTEHRSLLSRLFHGLTHSLRE</sequence>
<dbReference type="GO" id="GO:0016020">
    <property type="term" value="C:membrane"/>
    <property type="evidence" value="ECO:0007669"/>
    <property type="project" value="UniProtKB-SubCell"/>
</dbReference>
<name>A0A6S7BQU0_9BURK</name>
<dbReference type="Pfam" id="PF00924">
    <property type="entry name" value="MS_channel_2nd"/>
    <property type="match status" value="1"/>
</dbReference>
<feature type="transmembrane region" description="Helical" evidence="6">
    <location>
        <begin position="121"/>
        <end position="141"/>
    </location>
</feature>
<keyword evidence="3 6" id="KW-0812">Transmembrane</keyword>
<evidence type="ECO:0000256" key="2">
    <source>
        <dbReference type="ARBA" id="ARBA00008017"/>
    </source>
</evidence>
<feature type="transmembrane region" description="Helical" evidence="6">
    <location>
        <begin position="82"/>
        <end position="101"/>
    </location>
</feature>
<evidence type="ECO:0000256" key="6">
    <source>
        <dbReference type="SAM" id="Phobius"/>
    </source>
</evidence>
<reference evidence="8 9" key="1">
    <citation type="submission" date="2020-04" db="EMBL/GenBank/DDBJ databases">
        <authorList>
            <person name="De Canck E."/>
        </authorList>
    </citation>
    <scope>NUCLEOTIDE SEQUENCE [LARGE SCALE GENOMIC DNA]</scope>
    <source>
        <strain evidence="8 9">LMG 28614</strain>
    </source>
</reference>
<feature type="domain" description="Cyclic nucleotide-binding" evidence="7">
    <location>
        <begin position="381"/>
        <end position="483"/>
    </location>
</feature>
<dbReference type="PANTHER" id="PTHR30566">
    <property type="entry name" value="YNAI-RELATED MECHANOSENSITIVE ION CHANNEL"/>
    <property type="match status" value="1"/>
</dbReference>
<dbReference type="Proteomes" id="UP000494365">
    <property type="component" value="Unassembled WGS sequence"/>
</dbReference>
<comment type="similarity">
    <text evidence="2">Belongs to the MscS (TC 1.A.23) family.</text>
</comment>
<dbReference type="EMBL" id="CADIKK010000086">
    <property type="protein sequence ID" value="CAB3809851.1"/>
    <property type="molecule type" value="Genomic_DNA"/>
</dbReference>
<dbReference type="InterPro" id="IPR018490">
    <property type="entry name" value="cNMP-bd_dom_sf"/>
</dbReference>